<evidence type="ECO:0000313" key="4">
    <source>
        <dbReference type="EMBL" id="TWU08458.1"/>
    </source>
</evidence>
<dbReference type="SUPFAM" id="SSF55781">
    <property type="entry name" value="GAF domain-like"/>
    <property type="match status" value="1"/>
</dbReference>
<organism evidence="4 5">
    <name type="scientific">Stieleria varia</name>
    <dbReference type="NCBI Taxonomy" id="2528005"/>
    <lineage>
        <taxon>Bacteria</taxon>
        <taxon>Pseudomonadati</taxon>
        <taxon>Planctomycetota</taxon>
        <taxon>Planctomycetia</taxon>
        <taxon>Pirellulales</taxon>
        <taxon>Pirellulaceae</taxon>
        <taxon>Stieleria</taxon>
    </lineage>
</organism>
<dbReference type="Proteomes" id="UP000320176">
    <property type="component" value="Unassembled WGS sequence"/>
</dbReference>
<dbReference type="AlphaFoldDB" id="A0A5C6B919"/>
<dbReference type="Pfam" id="PF01590">
    <property type="entry name" value="GAF"/>
    <property type="match status" value="1"/>
</dbReference>
<dbReference type="InterPro" id="IPR052016">
    <property type="entry name" value="Bact_Sigma-Reg"/>
</dbReference>
<dbReference type="InterPro" id="IPR003018">
    <property type="entry name" value="GAF"/>
</dbReference>
<evidence type="ECO:0000256" key="1">
    <source>
        <dbReference type="ARBA" id="ARBA00022801"/>
    </source>
</evidence>
<feature type="domain" description="GAF" evidence="3">
    <location>
        <begin position="136"/>
        <end position="280"/>
    </location>
</feature>
<dbReference type="InterPro" id="IPR036457">
    <property type="entry name" value="PPM-type-like_dom_sf"/>
</dbReference>
<dbReference type="GO" id="GO:0016791">
    <property type="term" value="F:phosphatase activity"/>
    <property type="evidence" value="ECO:0007669"/>
    <property type="project" value="TreeGrafter"/>
</dbReference>
<feature type="region of interest" description="Disordered" evidence="2">
    <location>
        <begin position="1"/>
        <end position="39"/>
    </location>
</feature>
<accession>A0A5C6B919</accession>
<sequence>MPPEPTNKSWRYSVHDSKPPYLRVHHGPRPSATQRPVTPNASEQFWTAYSAVTGWRVDRPGRGEHVTVRPAIEWDMIAGPDDESLPAVSQSKAQMLADCAAEMSREIDELKAVIRRQEAELAARASVLSGPDAQIALADQVEATLQQAIAACGFDAAAIYLLDDDTQFLKARAVVGLPSDRLENKPRALRGSRADLEAMVQNVVLIEKADGGVIDTWKCPEKCGSAICAALMKGDLPIGTLWLFSSRETELSDADSAIAKMTATQLTLQLSAAASERRERLHRVDFRSIRDIAHWQHAGLPTVDQIAQGWKADGMLESPLDWATGWHTWDILPDGTMMIAMAEADDKSAAGAMVAATARAALTAHCGYRHTPLQLMQRINDTLWQSSTADQLLSMLYARLDVSSGEGELVVAGNISAIVGSRFGYRPLADGKAQPLASALDINAFSTTFHLSPGEILLAYGSGVAADGISQCVLGEAMKRSAEQGNLMPLPAIRRAFADYLNENERGLMTLSRLAGHQ</sequence>
<evidence type="ECO:0000259" key="3">
    <source>
        <dbReference type="SMART" id="SM00065"/>
    </source>
</evidence>
<dbReference type="PANTHER" id="PTHR43156:SF2">
    <property type="entry name" value="STAGE II SPORULATION PROTEIN E"/>
    <property type="match status" value="1"/>
</dbReference>
<dbReference type="Gene3D" id="3.30.450.40">
    <property type="match status" value="1"/>
</dbReference>
<evidence type="ECO:0000313" key="5">
    <source>
        <dbReference type="Proteomes" id="UP000320176"/>
    </source>
</evidence>
<proteinExistence type="predicted"/>
<comment type="caution">
    <text evidence="4">The sequence shown here is derived from an EMBL/GenBank/DDBJ whole genome shotgun (WGS) entry which is preliminary data.</text>
</comment>
<gene>
    <name evidence="4" type="ORF">Pla52n_10410</name>
</gene>
<dbReference type="Gene3D" id="3.60.40.10">
    <property type="entry name" value="PPM-type phosphatase domain"/>
    <property type="match status" value="1"/>
</dbReference>
<dbReference type="InterPro" id="IPR001932">
    <property type="entry name" value="PPM-type_phosphatase-like_dom"/>
</dbReference>
<dbReference type="EMBL" id="SJPN01000001">
    <property type="protein sequence ID" value="TWU08458.1"/>
    <property type="molecule type" value="Genomic_DNA"/>
</dbReference>
<dbReference type="Pfam" id="PF07228">
    <property type="entry name" value="SpoIIE"/>
    <property type="match status" value="1"/>
</dbReference>
<protein>
    <submittedName>
        <fullName evidence="4">Stage II sporulation protein E (SpoIIE)</fullName>
    </submittedName>
</protein>
<name>A0A5C6B919_9BACT</name>
<evidence type="ECO:0000256" key="2">
    <source>
        <dbReference type="SAM" id="MobiDB-lite"/>
    </source>
</evidence>
<dbReference type="PANTHER" id="PTHR43156">
    <property type="entry name" value="STAGE II SPORULATION PROTEIN E-RELATED"/>
    <property type="match status" value="1"/>
</dbReference>
<feature type="compositionally biased region" description="Polar residues" evidence="2">
    <location>
        <begin position="1"/>
        <end position="10"/>
    </location>
</feature>
<dbReference type="SMART" id="SM00065">
    <property type="entry name" value="GAF"/>
    <property type="match status" value="1"/>
</dbReference>
<dbReference type="InterPro" id="IPR029016">
    <property type="entry name" value="GAF-like_dom_sf"/>
</dbReference>
<reference evidence="4 5" key="1">
    <citation type="submission" date="2019-02" db="EMBL/GenBank/DDBJ databases">
        <title>Deep-cultivation of Planctomycetes and their phenomic and genomic characterization uncovers novel biology.</title>
        <authorList>
            <person name="Wiegand S."/>
            <person name="Jogler M."/>
            <person name="Boedeker C."/>
            <person name="Pinto D."/>
            <person name="Vollmers J."/>
            <person name="Rivas-Marin E."/>
            <person name="Kohn T."/>
            <person name="Peeters S.H."/>
            <person name="Heuer A."/>
            <person name="Rast P."/>
            <person name="Oberbeckmann S."/>
            <person name="Bunk B."/>
            <person name="Jeske O."/>
            <person name="Meyerdierks A."/>
            <person name="Storesund J.E."/>
            <person name="Kallscheuer N."/>
            <person name="Luecker S."/>
            <person name="Lage O.M."/>
            <person name="Pohl T."/>
            <person name="Merkel B.J."/>
            <person name="Hornburger P."/>
            <person name="Mueller R.-W."/>
            <person name="Bruemmer F."/>
            <person name="Labrenz M."/>
            <person name="Spormann A.M."/>
            <person name="Op Den Camp H."/>
            <person name="Overmann J."/>
            <person name="Amann R."/>
            <person name="Jetten M.S.M."/>
            <person name="Mascher T."/>
            <person name="Medema M.H."/>
            <person name="Devos D.P."/>
            <person name="Kaster A.-K."/>
            <person name="Ovreas L."/>
            <person name="Rohde M."/>
            <person name="Galperin M.Y."/>
            <person name="Jogler C."/>
        </authorList>
    </citation>
    <scope>NUCLEOTIDE SEQUENCE [LARGE SCALE GENOMIC DNA]</scope>
    <source>
        <strain evidence="4 5">Pla52n</strain>
    </source>
</reference>
<keyword evidence="5" id="KW-1185">Reference proteome</keyword>
<keyword evidence="1" id="KW-0378">Hydrolase</keyword>